<feature type="transmembrane region" description="Helical" evidence="2">
    <location>
        <begin position="273"/>
        <end position="298"/>
    </location>
</feature>
<keyword evidence="2" id="KW-0472">Membrane</keyword>
<protein>
    <submittedName>
        <fullName evidence="3">Uncharacterized protein</fullName>
    </submittedName>
</protein>
<feature type="compositionally biased region" description="Polar residues" evidence="1">
    <location>
        <begin position="40"/>
        <end position="87"/>
    </location>
</feature>
<dbReference type="OMA" id="DMSMRTW"/>
<proteinExistence type="predicted"/>
<dbReference type="OrthoDB" id="4721035at2759"/>
<organism evidence="3 4">
    <name type="scientific">Cordyceps confragosa</name>
    <name type="common">Lecanicillium lecanii</name>
    <dbReference type="NCBI Taxonomy" id="2714763"/>
    <lineage>
        <taxon>Eukaryota</taxon>
        <taxon>Fungi</taxon>
        <taxon>Dikarya</taxon>
        <taxon>Ascomycota</taxon>
        <taxon>Pezizomycotina</taxon>
        <taxon>Sordariomycetes</taxon>
        <taxon>Hypocreomycetidae</taxon>
        <taxon>Hypocreales</taxon>
        <taxon>Cordycipitaceae</taxon>
        <taxon>Akanthomyces</taxon>
    </lineage>
</organism>
<gene>
    <name evidence="3" type="ORF">LLEC1_05042</name>
</gene>
<keyword evidence="2" id="KW-0812">Transmembrane</keyword>
<comment type="caution">
    <text evidence="3">The sequence shown here is derived from an EMBL/GenBank/DDBJ whole genome shotgun (WGS) entry which is preliminary data.</text>
</comment>
<evidence type="ECO:0000256" key="2">
    <source>
        <dbReference type="SAM" id="Phobius"/>
    </source>
</evidence>
<sequence length="929" mass="102310">MSNYQHEQDISLSKEQSAPWISPMSSMDFDEQGEAARRMSSISSHPGYSQLNNDGQHQNTAHATQQGGVSDDSSPNKGSSGRYSATYDNPLRLSHQSSQFKIRRVPVPDQAISFASDSSIQDLKKQGAMSQMSSPGDTLIGRSSPPRSSPWGRLWRFSINSLHRKKSSTDTLTMNMQPISGTECPSIMEEEACDGNSTRPYYPKQCCNDGPEPCSSRKDIQSPAFHWLTKVVVFLSLYSTVMSGIWLFVAIVQPRWGRRISSRMGMGPSTATVLTAFLSKTIELSFVTIFITFLGQILTRRAISRGSRGTTLAEMSMRSWVIQPGSLATHSGMLRYAGFSVLGILSLLATLVAAFYTTASDAMVAPKLKYGRWEHKPMSGYVRSSYANSDYVKMLCPDILEPEVGSKDNTVACTAVIVSGESYRNLQTFMGVWKNINANGTTTIHDVKDRPAGVASLNSNTTLYGSWIETEHSDVAAHFEKTGRIINNVTLAMPHPGVAAAATSPLNGIMQPDDLSGLGEYAVKAGVVSPAVNVLCVNMAQDELQPLVYTEWPNAKTNWTGVGLQKQGWQNWTDEVPRHPDSRGNANFFNRTVVDDIFRWGPTYQRRPPIFQLFPADYNTVVNSTVIGSDAIYIMGKHPKLQNYTMCELRSWVSPNCSTQFNISGISGSKMAAHCEDPDDVDSYRRSFSGPQDWAKPSGDWKWLADQWRLATDLNGGERNNNASNARILTQLILPGPKLLSYQPSMAEALAVFASSTLTLGAVGTPFRHYWDYEKPGNILGEPGIVHQFNASVITQQYTSGHVYNWQGIFYVVLALMFALNVLCCAYIFSHAKLVTDYTEAQNLFALALNSAPNERLKGTCGGGPEGRDLAVPWRVGYSSGANHYFIEQTSGRPWGRTVATETATSRTADGDGFAGESYDRLRNGRPWL</sequence>
<name>A0A179I256_CORDF</name>
<evidence type="ECO:0000313" key="3">
    <source>
        <dbReference type="EMBL" id="OAQ96252.1"/>
    </source>
</evidence>
<feature type="region of interest" description="Disordered" evidence="1">
    <location>
        <begin position="1"/>
        <end position="94"/>
    </location>
</feature>
<accession>A0A179I256</accession>
<feature type="transmembrane region" description="Helical" evidence="2">
    <location>
        <begin position="808"/>
        <end position="829"/>
    </location>
</feature>
<feature type="compositionally biased region" description="Polar residues" evidence="1">
    <location>
        <begin position="1"/>
        <end position="16"/>
    </location>
</feature>
<evidence type="ECO:0000256" key="1">
    <source>
        <dbReference type="SAM" id="MobiDB-lite"/>
    </source>
</evidence>
<dbReference type="AlphaFoldDB" id="A0A179I256"/>
<evidence type="ECO:0000313" key="4">
    <source>
        <dbReference type="Proteomes" id="UP000243081"/>
    </source>
</evidence>
<dbReference type="EMBL" id="LUKN01004272">
    <property type="protein sequence ID" value="OAQ96252.1"/>
    <property type="molecule type" value="Genomic_DNA"/>
</dbReference>
<feature type="transmembrane region" description="Helical" evidence="2">
    <location>
        <begin position="227"/>
        <end position="252"/>
    </location>
</feature>
<dbReference type="Proteomes" id="UP000243081">
    <property type="component" value="Unassembled WGS sequence"/>
</dbReference>
<keyword evidence="4" id="KW-1185">Reference proteome</keyword>
<reference evidence="3 4" key="1">
    <citation type="submission" date="2016-03" db="EMBL/GenBank/DDBJ databases">
        <title>Fine-scale spatial genetic structure of a fungal parasite of coffee scale insects.</title>
        <authorList>
            <person name="Jackson D."/>
            <person name="Zemenick K.A."/>
            <person name="Malloure B."/>
            <person name="Quandt C.A."/>
            <person name="James T.Y."/>
        </authorList>
    </citation>
    <scope>NUCLEOTIDE SEQUENCE [LARGE SCALE GENOMIC DNA]</scope>
    <source>
        <strain evidence="3 4">UM487</strain>
    </source>
</reference>
<keyword evidence="2" id="KW-1133">Transmembrane helix</keyword>
<feature type="transmembrane region" description="Helical" evidence="2">
    <location>
        <begin position="336"/>
        <end position="359"/>
    </location>
</feature>